<dbReference type="PANTHER" id="PTHR12446">
    <property type="entry name" value="TESMIN/TSO1-RELATED"/>
    <property type="match status" value="1"/>
</dbReference>
<feature type="compositionally biased region" description="Low complexity" evidence="4">
    <location>
        <begin position="93"/>
        <end position="106"/>
    </location>
</feature>
<evidence type="ECO:0000256" key="5">
    <source>
        <dbReference type="SAM" id="Phobius"/>
    </source>
</evidence>
<feature type="domain" description="CRC" evidence="6">
    <location>
        <begin position="125"/>
        <end position="249"/>
    </location>
</feature>
<evidence type="ECO:0000256" key="2">
    <source>
        <dbReference type="ARBA" id="ARBA00007267"/>
    </source>
</evidence>
<dbReference type="PROSITE" id="PS51634">
    <property type="entry name" value="CRC"/>
    <property type="match status" value="1"/>
</dbReference>
<feature type="region of interest" description="Disordered" evidence="4">
    <location>
        <begin position="79"/>
        <end position="106"/>
    </location>
</feature>
<dbReference type="InterPro" id="IPR033467">
    <property type="entry name" value="Tesmin/TSO1-like_CXC"/>
</dbReference>
<keyword evidence="5" id="KW-0472">Membrane</keyword>
<dbReference type="GO" id="GO:0006355">
    <property type="term" value="P:regulation of DNA-templated transcription"/>
    <property type="evidence" value="ECO:0007669"/>
    <property type="project" value="TreeGrafter"/>
</dbReference>
<dbReference type="Proteomes" id="UP000239757">
    <property type="component" value="Unassembled WGS sequence"/>
</dbReference>
<keyword evidence="5" id="KW-1133">Transmembrane helix</keyword>
<feature type="transmembrane region" description="Helical" evidence="5">
    <location>
        <begin position="536"/>
        <end position="558"/>
    </location>
</feature>
<dbReference type="EMBL" id="KZ663420">
    <property type="protein sequence ID" value="PPS12882.1"/>
    <property type="molecule type" value="Genomic_DNA"/>
</dbReference>
<organism evidence="7 8">
    <name type="scientific">Gossypium barbadense</name>
    <name type="common">Sea Island cotton</name>
    <name type="synonym">Hibiscus barbadensis</name>
    <dbReference type="NCBI Taxonomy" id="3634"/>
    <lineage>
        <taxon>Eukaryota</taxon>
        <taxon>Viridiplantae</taxon>
        <taxon>Streptophyta</taxon>
        <taxon>Embryophyta</taxon>
        <taxon>Tracheophyta</taxon>
        <taxon>Spermatophyta</taxon>
        <taxon>Magnoliopsida</taxon>
        <taxon>eudicotyledons</taxon>
        <taxon>Gunneridae</taxon>
        <taxon>Pentapetalae</taxon>
        <taxon>rosids</taxon>
        <taxon>malvids</taxon>
        <taxon>Malvales</taxon>
        <taxon>Malvaceae</taxon>
        <taxon>Malvoideae</taxon>
        <taxon>Gossypium</taxon>
    </lineage>
</organism>
<evidence type="ECO:0000256" key="4">
    <source>
        <dbReference type="SAM" id="MobiDB-lite"/>
    </source>
</evidence>
<evidence type="ECO:0000313" key="8">
    <source>
        <dbReference type="Proteomes" id="UP000239757"/>
    </source>
</evidence>
<evidence type="ECO:0000313" key="7">
    <source>
        <dbReference type="EMBL" id="PPS12882.1"/>
    </source>
</evidence>
<sequence length="617" mass="67860">MKQLEIENGDFPPKRVELVTLTSTPYYQPKGIKSVEKTSDSVKITVTERSSSHFPPNKNLARQLVFTEFGLSPIISTSSPLPVEKPSSEMHLSPRSPFSSISKSSDSPIPVPWANIKANNGTPKGPKQCGCKQSKCLKLYCDCFASGEYCNGCTCADCCNNVENEDLRKAAIEIILERNPRAFKPKISSSPCSPQDIEGDKIDSPQVGRHERGCHCKKSECLKRYCECFQASVFCSQNCKCVDCKNFEACKELITASCKEDSTSIICKNSEGCYGRIASYHMDNASRKLYKSFKGSEGLMAITGGDCIDTKIYIQRVITTTTSDATGLSGQRLSQESRKRKLQELPSNEKISPSQSFSDLQKVIRQRSSSPSSTLSVDPTCHIINSAMVGSLRDPYRLTVANVYHLLDTSKVCSGLAVLAEAAALAQAANLFAEVKDGEENKNGDILGAKEDDYQERPAQVQKRAADDLNLGFAAKDVQEGRASLPGMVGLICNEKHKQLMEPTSGDQILNRNLKNAYAEQERMISVSQPRKYKMMLFYSPFIIFFLFTGQISASMICKNSEGRDGRIANTQMSNAENRNRSLAQLDAELLAAVIILKLMIKKNVGTFICAGITGLN</sequence>
<accession>A0A2P5YB90</accession>
<comment type="similarity">
    <text evidence="2">Belongs to the lin-54 family.</text>
</comment>
<keyword evidence="5" id="KW-0812">Transmembrane</keyword>
<dbReference type="Pfam" id="PF03638">
    <property type="entry name" value="TCR"/>
    <property type="match status" value="2"/>
</dbReference>
<name>A0A2P5YB90_GOSBA</name>
<proteinExistence type="inferred from homology"/>
<dbReference type="SMART" id="SM01114">
    <property type="entry name" value="CXC"/>
    <property type="match status" value="2"/>
</dbReference>
<dbReference type="InterPro" id="IPR028307">
    <property type="entry name" value="Lin-54_fam"/>
</dbReference>
<protein>
    <recommendedName>
        <fullName evidence="6">CRC domain-containing protein</fullName>
    </recommendedName>
</protein>
<evidence type="ECO:0000259" key="6">
    <source>
        <dbReference type="PROSITE" id="PS51634"/>
    </source>
</evidence>
<evidence type="ECO:0000256" key="3">
    <source>
        <dbReference type="ARBA" id="ARBA00023242"/>
    </source>
</evidence>
<dbReference type="OrthoDB" id="6283463at2759"/>
<feature type="region of interest" description="Disordered" evidence="4">
    <location>
        <begin position="326"/>
        <end position="357"/>
    </location>
</feature>
<dbReference type="InterPro" id="IPR005172">
    <property type="entry name" value="CRC"/>
</dbReference>
<keyword evidence="3" id="KW-0539">Nucleus</keyword>
<reference evidence="7 8" key="1">
    <citation type="submission" date="2015-01" db="EMBL/GenBank/DDBJ databases">
        <title>Genome of allotetraploid Gossypium barbadense reveals genomic plasticity and fiber elongation in cotton evolution.</title>
        <authorList>
            <person name="Chen X."/>
            <person name="Liu X."/>
            <person name="Zhao B."/>
            <person name="Zheng H."/>
            <person name="Hu Y."/>
            <person name="Lu G."/>
            <person name="Yang C."/>
            <person name="Chen J."/>
            <person name="Shan C."/>
            <person name="Zhang L."/>
            <person name="Zhou Y."/>
            <person name="Wang L."/>
            <person name="Guo W."/>
            <person name="Bai Y."/>
            <person name="Ruan J."/>
            <person name="Shangguan X."/>
            <person name="Mao Y."/>
            <person name="Jiang J."/>
            <person name="Zhu Y."/>
            <person name="Lei J."/>
            <person name="Kang H."/>
            <person name="Chen S."/>
            <person name="He X."/>
            <person name="Wang R."/>
            <person name="Wang Y."/>
            <person name="Chen J."/>
            <person name="Wang L."/>
            <person name="Yu S."/>
            <person name="Wang B."/>
            <person name="Wei J."/>
            <person name="Song S."/>
            <person name="Lu X."/>
            <person name="Gao Z."/>
            <person name="Gu W."/>
            <person name="Deng X."/>
            <person name="Ma D."/>
            <person name="Wang S."/>
            <person name="Liang W."/>
            <person name="Fang L."/>
            <person name="Cai C."/>
            <person name="Zhu X."/>
            <person name="Zhou B."/>
            <person name="Zhang Y."/>
            <person name="Chen Z."/>
            <person name="Xu S."/>
            <person name="Zhu R."/>
            <person name="Wang S."/>
            <person name="Zhang T."/>
            <person name="Zhao G."/>
        </authorList>
    </citation>
    <scope>NUCLEOTIDE SEQUENCE [LARGE SCALE GENOMIC DNA]</scope>
    <source>
        <strain evidence="8">cv. Xinhai21</strain>
        <tissue evidence="7">Leaf</tissue>
    </source>
</reference>
<comment type="subcellular location">
    <subcellularLocation>
        <location evidence="1">Nucleus</location>
    </subcellularLocation>
</comment>
<dbReference type="PANTHER" id="PTHR12446:SF64">
    <property type="entry name" value="TESMIN_TSO1-LIKE CXC DOMAIN-CONTAINING PROTEIN"/>
    <property type="match status" value="1"/>
</dbReference>
<gene>
    <name evidence="7" type="ORF">GOBAR_AA07761</name>
</gene>
<evidence type="ECO:0000256" key="1">
    <source>
        <dbReference type="ARBA" id="ARBA00004123"/>
    </source>
</evidence>
<dbReference type="AlphaFoldDB" id="A0A2P5YB90"/>
<dbReference type="GO" id="GO:0005634">
    <property type="term" value="C:nucleus"/>
    <property type="evidence" value="ECO:0007669"/>
    <property type="project" value="UniProtKB-SubCell"/>
</dbReference>
<feature type="compositionally biased region" description="Polar residues" evidence="4">
    <location>
        <begin position="345"/>
        <end position="357"/>
    </location>
</feature>